<dbReference type="EMBL" id="MU129177">
    <property type="protein sequence ID" value="KAF9505047.1"/>
    <property type="molecule type" value="Genomic_DNA"/>
</dbReference>
<sequence length="84" mass="9228">MGVPLADDLVKGMYDDDGELADDRDIRHSNLLTAPQGRQHCLACLPHSLVAYIYIELSISSNVKRRTAKPGSSYMAGLMSPSHR</sequence>
<proteinExistence type="predicted"/>
<feature type="non-terminal residue" evidence="1">
    <location>
        <position position="84"/>
    </location>
</feature>
<dbReference type="OrthoDB" id="3182995at2759"/>
<dbReference type="Proteomes" id="UP000886523">
    <property type="component" value="Unassembled WGS sequence"/>
</dbReference>
<dbReference type="AlphaFoldDB" id="A0A9P6AFQ5"/>
<accession>A0A9P6AFQ5</accession>
<gene>
    <name evidence="1" type="ORF">BS47DRAFT_1354428</name>
</gene>
<name>A0A9P6AFQ5_9AGAM</name>
<keyword evidence="2" id="KW-1185">Reference proteome</keyword>
<protein>
    <submittedName>
        <fullName evidence="1">Uncharacterized protein</fullName>
    </submittedName>
</protein>
<comment type="caution">
    <text evidence="1">The sequence shown here is derived from an EMBL/GenBank/DDBJ whole genome shotgun (WGS) entry which is preliminary data.</text>
</comment>
<reference evidence="1" key="1">
    <citation type="journal article" date="2020" name="Nat. Commun.">
        <title>Large-scale genome sequencing of mycorrhizal fungi provides insights into the early evolution of symbiotic traits.</title>
        <authorList>
            <person name="Miyauchi S."/>
            <person name="Kiss E."/>
            <person name="Kuo A."/>
            <person name="Drula E."/>
            <person name="Kohler A."/>
            <person name="Sanchez-Garcia M."/>
            <person name="Morin E."/>
            <person name="Andreopoulos B."/>
            <person name="Barry K.W."/>
            <person name="Bonito G."/>
            <person name="Buee M."/>
            <person name="Carver A."/>
            <person name="Chen C."/>
            <person name="Cichocki N."/>
            <person name="Clum A."/>
            <person name="Culley D."/>
            <person name="Crous P.W."/>
            <person name="Fauchery L."/>
            <person name="Girlanda M."/>
            <person name="Hayes R.D."/>
            <person name="Keri Z."/>
            <person name="LaButti K."/>
            <person name="Lipzen A."/>
            <person name="Lombard V."/>
            <person name="Magnuson J."/>
            <person name="Maillard F."/>
            <person name="Murat C."/>
            <person name="Nolan M."/>
            <person name="Ohm R.A."/>
            <person name="Pangilinan J."/>
            <person name="Pereira M.F."/>
            <person name="Perotto S."/>
            <person name="Peter M."/>
            <person name="Pfister S."/>
            <person name="Riley R."/>
            <person name="Sitrit Y."/>
            <person name="Stielow J.B."/>
            <person name="Szollosi G."/>
            <person name="Zifcakova L."/>
            <person name="Stursova M."/>
            <person name="Spatafora J.W."/>
            <person name="Tedersoo L."/>
            <person name="Vaario L.M."/>
            <person name="Yamada A."/>
            <person name="Yan M."/>
            <person name="Wang P."/>
            <person name="Xu J."/>
            <person name="Bruns T."/>
            <person name="Baldrian P."/>
            <person name="Vilgalys R."/>
            <person name="Dunand C."/>
            <person name="Henrissat B."/>
            <person name="Grigoriev I.V."/>
            <person name="Hibbett D."/>
            <person name="Nagy L.G."/>
            <person name="Martin F.M."/>
        </authorList>
    </citation>
    <scope>NUCLEOTIDE SEQUENCE</scope>
    <source>
        <strain evidence="1">UP504</strain>
    </source>
</reference>
<evidence type="ECO:0000313" key="2">
    <source>
        <dbReference type="Proteomes" id="UP000886523"/>
    </source>
</evidence>
<organism evidence="1 2">
    <name type="scientific">Hydnum rufescens UP504</name>
    <dbReference type="NCBI Taxonomy" id="1448309"/>
    <lineage>
        <taxon>Eukaryota</taxon>
        <taxon>Fungi</taxon>
        <taxon>Dikarya</taxon>
        <taxon>Basidiomycota</taxon>
        <taxon>Agaricomycotina</taxon>
        <taxon>Agaricomycetes</taxon>
        <taxon>Cantharellales</taxon>
        <taxon>Hydnaceae</taxon>
        <taxon>Hydnum</taxon>
    </lineage>
</organism>
<evidence type="ECO:0000313" key="1">
    <source>
        <dbReference type="EMBL" id="KAF9505047.1"/>
    </source>
</evidence>